<evidence type="ECO:0000259" key="1">
    <source>
        <dbReference type="PROSITE" id="PS51186"/>
    </source>
</evidence>
<comment type="caution">
    <text evidence="2">The sequence shown here is derived from an EMBL/GenBank/DDBJ whole genome shotgun (WGS) entry which is preliminary data.</text>
</comment>
<gene>
    <name evidence="2" type="ORF">FLACHUCJ7_04600</name>
</gene>
<dbReference type="InterPro" id="IPR000182">
    <property type="entry name" value="GNAT_dom"/>
</dbReference>
<dbReference type="GO" id="GO:0016747">
    <property type="term" value="F:acyltransferase activity, transferring groups other than amino-acyl groups"/>
    <property type="evidence" value="ECO:0007669"/>
    <property type="project" value="InterPro"/>
</dbReference>
<dbReference type="AlphaFoldDB" id="A0A6V6ZDU8"/>
<dbReference type="Proteomes" id="UP000556700">
    <property type="component" value="Unassembled WGS sequence"/>
</dbReference>
<reference evidence="2 3" key="1">
    <citation type="submission" date="2020-06" db="EMBL/GenBank/DDBJ databases">
        <authorList>
            <person name="Criscuolo A."/>
        </authorList>
    </citation>
    <scope>NUCLEOTIDE SEQUENCE [LARGE SCALE GENOMIC DNA]</scope>
    <source>
        <strain evidence="3">CIP 110025</strain>
    </source>
</reference>
<protein>
    <recommendedName>
        <fullName evidence="1">N-acetyltransferase domain-containing protein</fullName>
    </recommendedName>
</protein>
<feature type="domain" description="N-acetyltransferase" evidence="1">
    <location>
        <begin position="1"/>
        <end position="146"/>
    </location>
</feature>
<dbReference type="Pfam" id="PF13508">
    <property type="entry name" value="Acetyltransf_7"/>
    <property type="match status" value="1"/>
</dbReference>
<sequence length="152" mass="17803">MIFREATVDDIDNYMVVRMAVKENVLNNPALVPREDNVEYLTKYGKGWVCEIDNVIVGFSVVGLTQHNVWALFVLPEFEGKGIGRKLHDIMINWYFKQTSETIWLGTEQNTKAEIFYKNRGWTIVGMHGSDETKFEMAFEDWQRITTDHRHQ</sequence>
<proteinExistence type="predicted"/>
<dbReference type="CDD" id="cd04301">
    <property type="entry name" value="NAT_SF"/>
    <property type="match status" value="1"/>
</dbReference>
<dbReference type="EMBL" id="CAIJDO010000350">
    <property type="protein sequence ID" value="CAD0009960.1"/>
    <property type="molecule type" value="Genomic_DNA"/>
</dbReference>
<name>A0A6V6ZDU8_9FLAO</name>
<evidence type="ECO:0000313" key="3">
    <source>
        <dbReference type="Proteomes" id="UP000556700"/>
    </source>
</evidence>
<dbReference type="PROSITE" id="PS51186">
    <property type="entry name" value="GNAT"/>
    <property type="match status" value="1"/>
</dbReference>
<dbReference type="Gene3D" id="3.40.630.30">
    <property type="match status" value="1"/>
</dbReference>
<accession>A0A6V6ZDU8</accession>
<dbReference type="RefSeq" id="WP_031456948.1">
    <property type="nucleotide sequence ID" value="NZ_CAIJDO010000350.1"/>
</dbReference>
<evidence type="ECO:0000313" key="2">
    <source>
        <dbReference type="EMBL" id="CAD0009960.1"/>
    </source>
</evidence>
<organism evidence="2 3">
    <name type="scientific">Flavobacterium chungangense</name>
    <dbReference type="NCBI Taxonomy" id="554283"/>
    <lineage>
        <taxon>Bacteria</taxon>
        <taxon>Pseudomonadati</taxon>
        <taxon>Bacteroidota</taxon>
        <taxon>Flavobacteriia</taxon>
        <taxon>Flavobacteriales</taxon>
        <taxon>Flavobacteriaceae</taxon>
        <taxon>Flavobacterium</taxon>
    </lineage>
</organism>
<dbReference type="InterPro" id="IPR016181">
    <property type="entry name" value="Acyl_CoA_acyltransferase"/>
</dbReference>
<keyword evidence="3" id="KW-1185">Reference proteome</keyword>
<dbReference type="SUPFAM" id="SSF55729">
    <property type="entry name" value="Acyl-CoA N-acyltransferases (Nat)"/>
    <property type="match status" value="1"/>
</dbReference>